<keyword evidence="7" id="KW-0704">Schiff base</keyword>
<keyword evidence="6 10" id="KW-0456">Lyase</keyword>
<evidence type="ECO:0000256" key="1">
    <source>
        <dbReference type="ARBA" id="ARBA00000654"/>
    </source>
</evidence>
<evidence type="ECO:0000313" key="10">
    <source>
        <dbReference type="EMBL" id="MFC7582251.1"/>
    </source>
</evidence>
<comment type="caution">
    <text evidence="10">The sequence shown here is derived from an EMBL/GenBank/DDBJ whole genome shotgun (WGS) entry which is preliminary data.</text>
</comment>
<reference evidence="10" key="1">
    <citation type="journal article" date="2014" name="Int. J. Syst. Evol. Microbiol.">
        <title>Complete genome of a new Firmicutes species belonging to the dominant human colonic microbiota ('Ruminococcus bicirculans') reveals two chromosomes and a selective capacity to utilize plant glucans.</title>
        <authorList>
            <consortium name="NISC Comparative Sequencing Program"/>
            <person name="Wegmann U."/>
            <person name="Louis P."/>
            <person name="Goesmann A."/>
            <person name="Henrissat B."/>
            <person name="Duncan S.H."/>
            <person name="Flint H.J."/>
        </authorList>
    </citation>
    <scope>NUCLEOTIDE SEQUENCE</scope>
    <source>
        <strain evidence="10">CCUG 56698</strain>
    </source>
</reference>
<dbReference type="InterPro" id="IPR031338">
    <property type="entry name" value="KDPG/KHG_AS_2"/>
</dbReference>
<reference evidence="10" key="3">
    <citation type="submission" date="2024-09" db="EMBL/GenBank/DDBJ databases">
        <authorList>
            <person name="Sun Q."/>
            <person name="Mori K."/>
        </authorList>
    </citation>
    <scope>NUCLEOTIDE SEQUENCE</scope>
    <source>
        <strain evidence="10">CCUG 56698</strain>
    </source>
</reference>
<dbReference type="GO" id="GO:0008700">
    <property type="term" value="F:(R,S)-4-hydroxy-2-oxoglutarate aldolase activity"/>
    <property type="evidence" value="ECO:0007669"/>
    <property type="project" value="UniProtKB-EC"/>
</dbReference>
<dbReference type="EMBL" id="JBHTEF010000001">
    <property type="protein sequence ID" value="MFC7582251.1"/>
    <property type="molecule type" value="Genomic_DNA"/>
</dbReference>
<dbReference type="InterPro" id="IPR031337">
    <property type="entry name" value="KDPG/KHG_AS_1"/>
</dbReference>
<gene>
    <name evidence="10" type="primary">eda</name>
    <name evidence="9" type="ORF">ACFQWG_00220</name>
    <name evidence="10" type="ORF">ACFQWG_13740</name>
</gene>
<accession>A0ABW2SRX9</accession>
<dbReference type="InterPro" id="IPR013785">
    <property type="entry name" value="Aldolase_TIM"/>
</dbReference>
<reference evidence="11" key="2">
    <citation type="journal article" date="2019" name="Int. J. Syst. Evol. Microbiol.">
        <title>The Global Catalogue of Microorganisms (GCM) 10K type strain sequencing project: providing services to taxonomists for standard genome sequencing and annotation.</title>
        <authorList>
            <consortium name="The Broad Institute Genomics Platform"/>
            <consortium name="The Broad Institute Genome Sequencing Center for Infectious Disease"/>
            <person name="Wu L."/>
            <person name="Ma J."/>
        </authorList>
    </citation>
    <scope>NUCLEOTIDE SEQUENCE [LARGE SCALE GENOMIC DNA]</scope>
    <source>
        <strain evidence="11">CCUG 56698</strain>
    </source>
</reference>
<name>A0ABW2SRX9_9ACTO</name>
<dbReference type="InterPro" id="IPR000887">
    <property type="entry name" value="Aldlse_KDPG_KHG"/>
</dbReference>
<proteinExistence type="inferred from homology"/>
<dbReference type="Gene3D" id="3.20.20.70">
    <property type="entry name" value="Aldolase class I"/>
    <property type="match status" value="1"/>
</dbReference>
<evidence type="ECO:0000256" key="8">
    <source>
        <dbReference type="ARBA" id="ARBA00023277"/>
    </source>
</evidence>
<dbReference type="EMBL" id="JBHTEF010000001">
    <property type="protein sequence ID" value="MFC7579661.1"/>
    <property type="molecule type" value="Genomic_DNA"/>
</dbReference>
<dbReference type="RefSeq" id="WP_380971073.1">
    <property type="nucleotide sequence ID" value="NZ_JBHTEF010000001.1"/>
</dbReference>
<evidence type="ECO:0000256" key="2">
    <source>
        <dbReference type="ARBA" id="ARBA00004736"/>
    </source>
</evidence>
<comment type="subunit">
    <text evidence="4">Homotrimer.</text>
</comment>
<keyword evidence="8" id="KW-0119">Carbohydrate metabolism</keyword>
<dbReference type="GO" id="GO:0008675">
    <property type="term" value="F:2-dehydro-3-deoxy-phosphogluconate aldolase activity"/>
    <property type="evidence" value="ECO:0007669"/>
    <property type="project" value="UniProtKB-EC"/>
</dbReference>
<keyword evidence="11" id="KW-1185">Reference proteome</keyword>
<evidence type="ECO:0000256" key="6">
    <source>
        <dbReference type="ARBA" id="ARBA00023239"/>
    </source>
</evidence>
<dbReference type="NCBIfam" id="TIGR01182">
    <property type="entry name" value="eda"/>
    <property type="match status" value="1"/>
</dbReference>
<comment type="pathway">
    <text evidence="2">Carbohydrate acid metabolism; 2-dehydro-3-deoxy-D-gluconate degradation; D-glyceraldehyde 3-phosphate and pyruvate from 2-dehydro-3-deoxy-D-gluconate: step 2/2.</text>
</comment>
<dbReference type="CDD" id="cd00452">
    <property type="entry name" value="KDPG_aldolase"/>
    <property type="match status" value="1"/>
</dbReference>
<evidence type="ECO:0000313" key="9">
    <source>
        <dbReference type="EMBL" id="MFC7579661.1"/>
    </source>
</evidence>
<dbReference type="Pfam" id="PF01081">
    <property type="entry name" value="Aldolase"/>
    <property type="match status" value="1"/>
</dbReference>
<dbReference type="EC" id="4.1.2.14" evidence="5"/>
<evidence type="ECO:0000256" key="7">
    <source>
        <dbReference type="ARBA" id="ARBA00023270"/>
    </source>
</evidence>
<sequence>MIEDLLAGNPVIPVVVVDSAEDGRHVGEALLEGGISTAEVTFRTPAAEDAIRAMSRIPGLVVGAGTVINVRQVDNAVAAGARYVVSPGFSADIVRHCTTRGIPVLPACTDGSWIMAALDLGVRTVKFFPAEVLGGASALAALSAPFPGLGFVPTGGVGTANLADYLSLPCVPACGGSWMVPASAIRNGKWNEITRLSREALVIASSVCGNGAQKPAGLDAAGAVRRQSDLRHR</sequence>
<dbReference type="PANTHER" id="PTHR30246:SF1">
    <property type="entry name" value="2-DEHYDRO-3-DEOXY-6-PHOSPHOGALACTONATE ALDOLASE-RELATED"/>
    <property type="match status" value="1"/>
</dbReference>
<evidence type="ECO:0000256" key="5">
    <source>
        <dbReference type="ARBA" id="ARBA00013063"/>
    </source>
</evidence>
<dbReference type="PROSITE" id="PS00159">
    <property type="entry name" value="ALDOLASE_KDPG_KHG_1"/>
    <property type="match status" value="1"/>
</dbReference>
<protein>
    <recommendedName>
        <fullName evidence="5">2-dehydro-3-deoxy-phosphogluconate aldolase</fullName>
        <ecNumber evidence="5">4.1.2.14</ecNumber>
    </recommendedName>
</protein>
<comment type="similarity">
    <text evidence="3">Belongs to the KHG/KDPG aldolase family.</text>
</comment>
<evidence type="ECO:0000256" key="4">
    <source>
        <dbReference type="ARBA" id="ARBA00011233"/>
    </source>
</evidence>
<dbReference type="PANTHER" id="PTHR30246">
    <property type="entry name" value="2-KETO-3-DEOXY-6-PHOSPHOGLUCONATE ALDOLASE"/>
    <property type="match status" value="1"/>
</dbReference>
<evidence type="ECO:0000256" key="3">
    <source>
        <dbReference type="ARBA" id="ARBA00006906"/>
    </source>
</evidence>
<organism evidence="10 11">
    <name type="scientific">Schaalia naturae</name>
    <dbReference type="NCBI Taxonomy" id="635203"/>
    <lineage>
        <taxon>Bacteria</taxon>
        <taxon>Bacillati</taxon>
        <taxon>Actinomycetota</taxon>
        <taxon>Actinomycetes</taxon>
        <taxon>Actinomycetales</taxon>
        <taxon>Actinomycetaceae</taxon>
        <taxon>Schaalia</taxon>
    </lineage>
</organism>
<comment type="catalytic activity">
    <reaction evidence="1">
        <text>2-dehydro-3-deoxy-6-phospho-D-gluconate = D-glyceraldehyde 3-phosphate + pyruvate</text>
        <dbReference type="Rhea" id="RHEA:17089"/>
        <dbReference type="ChEBI" id="CHEBI:15361"/>
        <dbReference type="ChEBI" id="CHEBI:57569"/>
        <dbReference type="ChEBI" id="CHEBI:59776"/>
        <dbReference type="EC" id="4.1.2.14"/>
    </reaction>
</comment>
<dbReference type="PROSITE" id="PS00160">
    <property type="entry name" value="ALDOLASE_KDPG_KHG_2"/>
    <property type="match status" value="1"/>
</dbReference>
<evidence type="ECO:0000313" key="11">
    <source>
        <dbReference type="Proteomes" id="UP001596527"/>
    </source>
</evidence>
<dbReference type="Proteomes" id="UP001596527">
    <property type="component" value="Unassembled WGS sequence"/>
</dbReference>
<dbReference type="SUPFAM" id="SSF51569">
    <property type="entry name" value="Aldolase"/>
    <property type="match status" value="1"/>
</dbReference>